<dbReference type="UniPathway" id="UPA00109">
    <property type="reaction ID" value="UER00182"/>
</dbReference>
<dbReference type="GO" id="GO:0061621">
    <property type="term" value="P:canonical glycolysis"/>
    <property type="evidence" value="ECO:0007669"/>
    <property type="project" value="TreeGrafter"/>
</dbReference>
<dbReference type="PANTHER" id="PTHR13697">
    <property type="entry name" value="PHOSPHOFRUCTOKINASE"/>
    <property type="match status" value="1"/>
</dbReference>
<comment type="function">
    <text evidence="2">Catalyzes the phosphorylation of D-fructose 6-phosphate to fructose 1,6-bisphosphate by ATP, the first committing step of glycolysis.</text>
</comment>
<evidence type="ECO:0000259" key="16">
    <source>
        <dbReference type="Pfam" id="PF00365"/>
    </source>
</evidence>
<dbReference type="GO" id="GO:0048029">
    <property type="term" value="F:monosaccharide binding"/>
    <property type="evidence" value="ECO:0007669"/>
    <property type="project" value="TreeGrafter"/>
</dbReference>
<evidence type="ECO:0000256" key="12">
    <source>
        <dbReference type="ARBA" id="ARBA00022842"/>
    </source>
</evidence>
<dbReference type="GO" id="GO:0030388">
    <property type="term" value="P:fructose 1,6-bisphosphate metabolic process"/>
    <property type="evidence" value="ECO:0007669"/>
    <property type="project" value="TreeGrafter"/>
</dbReference>
<evidence type="ECO:0000256" key="7">
    <source>
        <dbReference type="ARBA" id="ARBA00022679"/>
    </source>
</evidence>
<gene>
    <name evidence="17" type="primary">pfkA_4</name>
    <name evidence="17" type="ORF">NCTC6133_02253</name>
</gene>
<evidence type="ECO:0000256" key="4">
    <source>
        <dbReference type="ARBA" id="ARBA00004679"/>
    </source>
</evidence>
<dbReference type="EMBL" id="UHAP01000001">
    <property type="protein sequence ID" value="SUK52020.1"/>
    <property type="molecule type" value="Genomic_DNA"/>
</dbReference>
<dbReference type="Pfam" id="PF00365">
    <property type="entry name" value="PFK"/>
    <property type="match status" value="1"/>
</dbReference>
<keyword evidence="10 17" id="KW-0418">Kinase</keyword>
<dbReference type="GO" id="GO:0003872">
    <property type="term" value="F:6-phosphofructokinase activity"/>
    <property type="evidence" value="ECO:0007669"/>
    <property type="project" value="UniProtKB-EC"/>
</dbReference>
<dbReference type="GO" id="GO:0006002">
    <property type="term" value="P:fructose 6-phosphate metabolic process"/>
    <property type="evidence" value="ECO:0007669"/>
    <property type="project" value="InterPro"/>
</dbReference>
<organism evidence="17 18">
    <name type="scientific">Staphylococcus aureus</name>
    <dbReference type="NCBI Taxonomy" id="1280"/>
    <lineage>
        <taxon>Bacteria</taxon>
        <taxon>Bacillati</taxon>
        <taxon>Bacillota</taxon>
        <taxon>Bacilli</taxon>
        <taxon>Bacillales</taxon>
        <taxon>Staphylococcaceae</taxon>
        <taxon>Staphylococcus</taxon>
    </lineage>
</organism>
<evidence type="ECO:0000256" key="15">
    <source>
        <dbReference type="ARBA" id="ARBA00048070"/>
    </source>
</evidence>
<evidence type="ECO:0000256" key="13">
    <source>
        <dbReference type="ARBA" id="ARBA00023152"/>
    </source>
</evidence>
<keyword evidence="7 17" id="KW-0808">Transferase</keyword>
<dbReference type="InterPro" id="IPR022953">
    <property type="entry name" value="ATP_PFK"/>
</dbReference>
<reference evidence="17 18" key="1">
    <citation type="submission" date="2018-06" db="EMBL/GenBank/DDBJ databases">
        <authorList>
            <consortium name="Pathogen Informatics"/>
            <person name="Doyle S."/>
        </authorList>
    </citation>
    <scope>NUCLEOTIDE SEQUENCE [LARGE SCALE GENOMIC DNA]</scope>
    <source>
        <strain evidence="17 18">NCTC6133</strain>
    </source>
</reference>
<accession>A0A380DV39</accession>
<sequence length="97" mass="10614">MKKIAVLTSGGDSPGMNAAVRAVVRTAIYNEIEVYGVYHGYQGLLNDDIHKLELGSVGDTIQRGGNSCIQQDVQSLRSKKYVKLQSKTYVKEGLRAL</sequence>
<dbReference type="GO" id="GO:0005945">
    <property type="term" value="C:6-phosphofructokinase complex"/>
    <property type="evidence" value="ECO:0007669"/>
    <property type="project" value="TreeGrafter"/>
</dbReference>
<keyword evidence="9" id="KW-0547">Nucleotide-binding</keyword>
<dbReference type="PRINTS" id="PR00476">
    <property type="entry name" value="PHFRCTKINASE"/>
</dbReference>
<evidence type="ECO:0000256" key="2">
    <source>
        <dbReference type="ARBA" id="ARBA00002659"/>
    </source>
</evidence>
<dbReference type="Proteomes" id="UP000255091">
    <property type="component" value="Unassembled WGS sequence"/>
</dbReference>
<dbReference type="EC" id="2.7.1.11" evidence="5"/>
<evidence type="ECO:0000256" key="14">
    <source>
        <dbReference type="ARBA" id="ARBA00038478"/>
    </source>
</evidence>
<protein>
    <recommendedName>
        <fullName evidence="5">6-phosphofructokinase</fullName>
        <ecNumber evidence="5">2.7.1.11</ecNumber>
    </recommendedName>
</protein>
<dbReference type="GO" id="GO:0046872">
    <property type="term" value="F:metal ion binding"/>
    <property type="evidence" value="ECO:0007669"/>
    <property type="project" value="UniProtKB-KW"/>
</dbReference>
<keyword evidence="12" id="KW-0460">Magnesium</keyword>
<keyword evidence="11" id="KW-0067">ATP-binding</keyword>
<evidence type="ECO:0000256" key="9">
    <source>
        <dbReference type="ARBA" id="ARBA00022741"/>
    </source>
</evidence>
<dbReference type="GO" id="GO:0005524">
    <property type="term" value="F:ATP binding"/>
    <property type="evidence" value="ECO:0007669"/>
    <property type="project" value="UniProtKB-KW"/>
</dbReference>
<dbReference type="PANTHER" id="PTHR13697:SF4">
    <property type="entry name" value="ATP-DEPENDENT 6-PHOSPHOFRUCTOKINASE"/>
    <property type="match status" value="1"/>
</dbReference>
<feature type="domain" description="Phosphofructokinase" evidence="16">
    <location>
        <begin position="3"/>
        <end position="96"/>
    </location>
</feature>
<dbReference type="InterPro" id="IPR035966">
    <property type="entry name" value="PKF_sf"/>
</dbReference>
<dbReference type="AlphaFoldDB" id="A0A380DV39"/>
<dbReference type="Gene3D" id="3.40.50.450">
    <property type="match status" value="1"/>
</dbReference>
<keyword evidence="6" id="KW-0963">Cytoplasm</keyword>
<comment type="catalytic activity">
    <reaction evidence="15">
        <text>beta-D-fructose 6-phosphate + ATP = beta-D-fructose 1,6-bisphosphate + ADP + H(+)</text>
        <dbReference type="Rhea" id="RHEA:16109"/>
        <dbReference type="ChEBI" id="CHEBI:15378"/>
        <dbReference type="ChEBI" id="CHEBI:30616"/>
        <dbReference type="ChEBI" id="CHEBI:32966"/>
        <dbReference type="ChEBI" id="CHEBI:57634"/>
        <dbReference type="ChEBI" id="CHEBI:456216"/>
        <dbReference type="EC" id="2.7.1.11"/>
    </reaction>
</comment>
<evidence type="ECO:0000256" key="1">
    <source>
        <dbReference type="ARBA" id="ARBA00001946"/>
    </source>
</evidence>
<comment type="pathway">
    <text evidence="4">Carbohydrate degradation; glycolysis; D-glyceraldehyde 3-phosphate and glycerone phosphate from D-glucose: step 3/4.</text>
</comment>
<comment type="subcellular location">
    <subcellularLocation>
        <location evidence="3">Cytoplasm</location>
    </subcellularLocation>
</comment>
<evidence type="ECO:0000313" key="17">
    <source>
        <dbReference type="EMBL" id="SUK52020.1"/>
    </source>
</evidence>
<comment type="cofactor">
    <cofactor evidence="1">
        <name>Mg(2+)</name>
        <dbReference type="ChEBI" id="CHEBI:18420"/>
    </cofactor>
</comment>
<evidence type="ECO:0000256" key="3">
    <source>
        <dbReference type="ARBA" id="ARBA00004496"/>
    </source>
</evidence>
<evidence type="ECO:0000256" key="11">
    <source>
        <dbReference type="ARBA" id="ARBA00022840"/>
    </source>
</evidence>
<evidence type="ECO:0000256" key="10">
    <source>
        <dbReference type="ARBA" id="ARBA00022777"/>
    </source>
</evidence>
<keyword evidence="13" id="KW-0324">Glycolysis</keyword>
<dbReference type="GO" id="GO:0016208">
    <property type="term" value="F:AMP binding"/>
    <property type="evidence" value="ECO:0007669"/>
    <property type="project" value="TreeGrafter"/>
</dbReference>
<evidence type="ECO:0000256" key="8">
    <source>
        <dbReference type="ARBA" id="ARBA00022723"/>
    </source>
</evidence>
<dbReference type="SUPFAM" id="SSF53784">
    <property type="entry name" value="Phosphofructokinase"/>
    <property type="match status" value="1"/>
</dbReference>
<dbReference type="GO" id="GO:0070095">
    <property type="term" value="F:fructose-6-phosphate binding"/>
    <property type="evidence" value="ECO:0007669"/>
    <property type="project" value="TreeGrafter"/>
</dbReference>
<evidence type="ECO:0000256" key="5">
    <source>
        <dbReference type="ARBA" id="ARBA00012055"/>
    </source>
</evidence>
<proteinExistence type="inferred from homology"/>
<comment type="similarity">
    <text evidence="14">Belongs to the phosphofructokinase type A (PFKA) family.</text>
</comment>
<evidence type="ECO:0000256" key="6">
    <source>
        <dbReference type="ARBA" id="ARBA00022490"/>
    </source>
</evidence>
<name>A0A380DV39_STAAU</name>
<keyword evidence="8" id="KW-0479">Metal-binding</keyword>
<dbReference type="GO" id="GO:0042802">
    <property type="term" value="F:identical protein binding"/>
    <property type="evidence" value="ECO:0007669"/>
    <property type="project" value="TreeGrafter"/>
</dbReference>
<dbReference type="InterPro" id="IPR000023">
    <property type="entry name" value="Phosphofructokinase_dom"/>
</dbReference>
<evidence type="ECO:0000313" key="18">
    <source>
        <dbReference type="Proteomes" id="UP000255091"/>
    </source>
</evidence>